<dbReference type="PANTHER" id="PTHR43808:SF31">
    <property type="entry name" value="N-ACETYL-L-CITRULLINE DEACETYLASE"/>
    <property type="match status" value="1"/>
</dbReference>
<dbReference type="EMBL" id="LPVY01000021">
    <property type="protein sequence ID" value="KZB62096.1"/>
    <property type="molecule type" value="Genomic_DNA"/>
</dbReference>
<evidence type="ECO:0000256" key="4">
    <source>
        <dbReference type="ARBA" id="ARBA00022571"/>
    </source>
</evidence>
<evidence type="ECO:0000256" key="8">
    <source>
        <dbReference type="ARBA" id="ARBA00022833"/>
    </source>
</evidence>
<dbReference type="NCBIfam" id="TIGR01892">
    <property type="entry name" value="AcOrn-deacetyl"/>
    <property type="match status" value="1"/>
</dbReference>
<evidence type="ECO:0000259" key="10">
    <source>
        <dbReference type="Pfam" id="PF07687"/>
    </source>
</evidence>
<gene>
    <name evidence="11" type="ORF">AUP42_03815</name>
</gene>
<keyword evidence="6" id="KW-0479">Metal-binding</keyword>
<dbReference type="InterPro" id="IPR002933">
    <property type="entry name" value="Peptidase_M20"/>
</dbReference>
<dbReference type="InterPro" id="IPR011650">
    <property type="entry name" value="Peptidase_M20_dimer"/>
</dbReference>
<dbReference type="GO" id="GO:0006526">
    <property type="term" value="P:L-arginine biosynthetic process"/>
    <property type="evidence" value="ECO:0007669"/>
    <property type="project" value="UniProtKB-KW"/>
</dbReference>
<keyword evidence="5" id="KW-0028">Amino-acid biosynthesis</keyword>
<dbReference type="InterPro" id="IPR001261">
    <property type="entry name" value="ArgE/DapE_CS"/>
</dbReference>
<dbReference type="Gene3D" id="3.40.630.10">
    <property type="entry name" value="Zn peptidases"/>
    <property type="match status" value="1"/>
</dbReference>
<keyword evidence="4" id="KW-0055">Arginine biosynthesis</keyword>
<proteinExistence type="inferred from homology"/>
<dbReference type="AlphaFoldDB" id="A0A154L1Y6"/>
<dbReference type="InterPro" id="IPR050072">
    <property type="entry name" value="Peptidase_M20A"/>
</dbReference>
<dbReference type="InterPro" id="IPR010169">
    <property type="entry name" value="AcOrn-deacetyl"/>
</dbReference>
<accession>A0A154L1Y6</accession>
<sequence>MSAANTTAMPSAATLDWLAKLISHPSVSLTPNLALIEQAQGYLEDLGYLCAVVFDETKSKANLYATIGPAVDGGVILSGHSDVVPVEGQNWTSDPFTTDIRGDRLYGRGACDMKGFLACLLAKAETFKNADLRVPIHLAFTYDEEVGCLGVPSLVEAINALPHKPAMCIVGEPTNMQVITQHKGKYSARAHFTGRSGHSSLPGEGVNAVEFASEFVVFLRRLGQKFRNEGPHDDEFVPNHTTFHSGVIHGGTQLNIIPQNCYVDFEFRNLPNHDRNELKDLIFDYLDNTLIPQMRETYDDVGVEIEVVSDMPGLATGDDEEVTRLVMELTGANTTGKVSFGTEAGVFSAMGDIPTVVCGPGSIEQAHKPDEFIELDQLARCEKFLDKLLAVLVRK</sequence>
<dbReference type="OrthoDB" id="9809784at2"/>
<feature type="domain" description="Peptidase M20 dimerisation" evidence="10">
    <location>
        <begin position="181"/>
        <end position="290"/>
    </location>
</feature>
<dbReference type="Proteomes" id="UP000076335">
    <property type="component" value="Unassembled WGS sequence"/>
</dbReference>
<evidence type="ECO:0000256" key="6">
    <source>
        <dbReference type="ARBA" id="ARBA00022723"/>
    </source>
</evidence>
<comment type="caution">
    <text evidence="11">The sequence shown here is derived from an EMBL/GenBank/DDBJ whole genome shotgun (WGS) entry which is preliminary data.</text>
</comment>
<dbReference type="RefSeq" id="WP_062952675.1">
    <property type="nucleotide sequence ID" value="NZ_LPVY01000021.1"/>
</dbReference>
<evidence type="ECO:0000256" key="1">
    <source>
        <dbReference type="ARBA" id="ARBA00001947"/>
    </source>
</evidence>
<reference evidence="11 12" key="1">
    <citation type="submission" date="2015-12" db="EMBL/GenBank/DDBJ databases">
        <title>Genome sequence of Thalassospira lucentensis MCCC 1A02072.</title>
        <authorList>
            <person name="Lu L."/>
            <person name="Lai Q."/>
            <person name="Shao Z."/>
            <person name="Qian P."/>
        </authorList>
    </citation>
    <scope>NUCLEOTIDE SEQUENCE [LARGE SCALE GENOMIC DNA]</scope>
    <source>
        <strain evidence="11 12">MCCC 1A02072</strain>
    </source>
</reference>
<dbReference type="GO" id="GO:0046872">
    <property type="term" value="F:metal ion binding"/>
    <property type="evidence" value="ECO:0007669"/>
    <property type="project" value="UniProtKB-KW"/>
</dbReference>
<dbReference type="CDD" id="cd03894">
    <property type="entry name" value="M20_ArgE"/>
    <property type="match status" value="1"/>
</dbReference>
<keyword evidence="7" id="KW-0378">Hydrolase</keyword>
<organism evidence="11 12">
    <name type="scientific">Thalassospira lucentensis</name>
    <dbReference type="NCBI Taxonomy" id="168935"/>
    <lineage>
        <taxon>Bacteria</taxon>
        <taxon>Pseudomonadati</taxon>
        <taxon>Pseudomonadota</taxon>
        <taxon>Alphaproteobacteria</taxon>
        <taxon>Rhodospirillales</taxon>
        <taxon>Thalassospiraceae</taxon>
        <taxon>Thalassospira</taxon>
    </lineage>
</organism>
<evidence type="ECO:0000256" key="3">
    <source>
        <dbReference type="ARBA" id="ARBA00022490"/>
    </source>
</evidence>
<keyword evidence="8" id="KW-0862">Zinc</keyword>
<comment type="cofactor">
    <cofactor evidence="1">
        <name>Zn(2+)</name>
        <dbReference type="ChEBI" id="CHEBI:29105"/>
    </cofactor>
</comment>
<dbReference type="Gene3D" id="3.30.70.360">
    <property type="match status" value="1"/>
</dbReference>
<dbReference type="InterPro" id="IPR036264">
    <property type="entry name" value="Bact_exopeptidase_dim_dom"/>
</dbReference>
<dbReference type="PANTHER" id="PTHR43808">
    <property type="entry name" value="ACETYLORNITHINE DEACETYLASE"/>
    <property type="match status" value="1"/>
</dbReference>
<evidence type="ECO:0000256" key="2">
    <source>
        <dbReference type="ARBA" id="ARBA00005691"/>
    </source>
</evidence>
<evidence type="ECO:0000313" key="11">
    <source>
        <dbReference type="EMBL" id="KZB62096.1"/>
    </source>
</evidence>
<dbReference type="Pfam" id="PF07687">
    <property type="entry name" value="M20_dimer"/>
    <property type="match status" value="1"/>
</dbReference>
<dbReference type="NCBIfam" id="NF005710">
    <property type="entry name" value="PRK07522.1"/>
    <property type="match status" value="1"/>
</dbReference>
<dbReference type="SUPFAM" id="SSF53187">
    <property type="entry name" value="Zn-dependent exopeptidases"/>
    <property type="match status" value="1"/>
</dbReference>
<keyword evidence="9" id="KW-0170">Cobalt</keyword>
<evidence type="ECO:0000313" key="12">
    <source>
        <dbReference type="Proteomes" id="UP000076335"/>
    </source>
</evidence>
<evidence type="ECO:0000256" key="5">
    <source>
        <dbReference type="ARBA" id="ARBA00022605"/>
    </source>
</evidence>
<evidence type="ECO:0000256" key="7">
    <source>
        <dbReference type="ARBA" id="ARBA00022801"/>
    </source>
</evidence>
<protein>
    <submittedName>
        <fullName evidence="11">Acetylornithine deacetylase</fullName>
    </submittedName>
</protein>
<evidence type="ECO:0000256" key="9">
    <source>
        <dbReference type="ARBA" id="ARBA00023285"/>
    </source>
</evidence>
<dbReference type="PROSITE" id="PS00759">
    <property type="entry name" value="ARGE_DAPE_CPG2_2"/>
    <property type="match status" value="1"/>
</dbReference>
<keyword evidence="3" id="KW-0963">Cytoplasm</keyword>
<dbReference type="GO" id="GO:0008777">
    <property type="term" value="F:acetylornithine deacetylase activity"/>
    <property type="evidence" value="ECO:0007669"/>
    <property type="project" value="TreeGrafter"/>
</dbReference>
<comment type="similarity">
    <text evidence="2">Belongs to the peptidase M20A family. ArgE subfamily.</text>
</comment>
<dbReference type="SUPFAM" id="SSF55031">
    <property type="entry name" value="Bacterial exopeptidase dimerisation domain"/>
    <property type="match status" value="1"/>
</dbReference>
<dbReference type="Pfam" id="PF01546">
    <property type="entry name" value="Peptidase_M20"/>
    <property type="match status" value="1"/>
</dbReference>
<name>A0A154L1Y6_9PROT</name>